<keyword evidence="2" id="KW-1185">Reference proteome</keyword>
<dbReference type="EMBL" id="AUWU02000002">
    <property type="protein sequence ID" value="KAH0576169.1"/>
    <property type="molecule type" value="Genomic_DNA"/>
</dbReference>
<comment type="caution">
    <text evidence="1">The sequence shown here is derived from an EMBL/GenBank/DDBJ whole genome shotgun (WGS) entry which is preliminary data.</text>
</comment>
<dbReference type="AlphaFoldDB" id="A0A9P8S0H4"/>
<protein>
    <submittedName>
        <fullName evidence="1">Uncharacterized protein</fullName>
    </submittedName>
</protein>
<dbReference type="RefSeq" id="XP_067766942.1">
    <property type="nucleotide sequence ID" value="XM_067905625.1"/>
</dbReference>
<sequence>MNIFFQINDSMCLNLHRVDSSASICSQCISIIVIIICEKWVSTGSSSYFLTCWASKAARRSQTTTPASWCLVSRPAVNNRTISTVIVFNKAATSCLLMYDTSLSSDFYI</sequence>
<evidence type="ECO:0000313" key="1">
    <source>
        <dbReference type="EMBL" id="KAH0576169.1"/>
    </source>
</evidence>
<accession>A0A9P8S0H4</accession>
<dbReference type="KEGG" id="ssao:94295752"/>
<reference evidence="1 2" key="1">
    <citation type="journal article" date="2014" name="PLoS Genet.">
        <title>The Genome of Spironucleus salmonicida Highlights a Fish Pathogen Adapted to Fluctuating Environments.</title>
        <authorList>
            <person name="Xu F."/>
            <person name="Jerlstrom-Hultqvist J."/>
            <person name="Einarsson E."/>
            <person name="Astvaldsson A."/>
            <person name="Svard S.G."/>
            <person name="Andersson J.O."/>
        </authorList>
    </citation>
    <scope>NUCLEOTIDE SEQUENCE [LARGE SCALE GENOMIC DNA]</scope>
    <source>
        <strain evidence="1 2">ATCC 50377</strain>
    </source>
</reference>
<dbReference type="GeneID" id="94295752"/>
<organism evidence="1 2">
    <name type="scientific">Spironucleus salmonicida</name>
    <dbReference type="NCBI Taxonomy" id="348837"/>
    <lineage>
        <taxon>Eukaryota</taxon>
        <taxon>Metamonada</taxon>
        <taxon>Diplomonadida</taxon>
        <taxon>Hexamitidae</taxon>
        <taxon>Hexamitinae</taxon>
        <taxon>Spironucleus</taxon>
    </lineage>
</organism>
<proteinExistence type="predicted"/>
<gene>
    <name evidence="1" type="ORF">SS50377_21729</name>
</gene>
<dbReference type="Proteomes" id="UP000018208">
    <property type="component" value="Unassembled WGS sequence"/>
</dbReference>
<evidence type="ECO:0000313" key="2">
    <source>
        <dbReference type="Proteomes" id="UP000018208"/>
    </source>
</evidence>
<name>A0A9P8S0H4_9EUKA</name>